<proteinExistence type="predicted"/>
<dbReference type="PANTHER" id="PTHR33112">
    <property type="entry name" value="DOMAIN PROTEIN, PUTATIVE-RELATED"/>
    <property type="match status" value="1"/>
</dbReference>
<name>A0A8H7S3X1_9FUNG</name>
<reference evidence="2 3" key="1">
    <citation type="submission" date="2020-12" db="EMBL/GenBank/DDBJ databases">
        <title>Metabolic potential, ecology and presence of endohyphal bacteria is reflected in genomic diversity of Mucoromycotina.</title>
        <authorList>
            <person name="Muszewska A."/>
            <person name="Okrasinska A."/>
            <person name="Steczkiewicz K."/>
            <person name="Drgas O."/>
            <person name="Orlowska M."/>
            <person name="Perlinska-Lenart U."/>
            <person name="Aleksandrzak-Piekarczyk T."/>
            <person name="Szatraj K."/>
            <person name="Zielenkiewicz U."/>
            <person name="Pilsyk S."/>
            <person name="Malc E."/>
            <person name="Mieczkowski P."/>
            <person name="Kruszewska J.S."/>
            <person name="Biernat P."/>
            <person name="Pawlowska J."/>
        </authorList>
    </citation>
    <scope>NUCLEOTIDE SEQUENCE [LARGE SCALE GENOMIC DNA]</scope>
    <source>
        <strain evidence="2 3">CBS 142.35</strain>
    </source>
</reference>
<dbReference type="EMBL" id="JAEPRB010000122">
    <property type="protein sequence ID" value="KAG2221008.1"/>
    <property type="molecule type" value="Genomic_DNA"/>
</dbReference>
<evidence type="ECO:0000259" key="1">
    <source>
        <dbReference type="Pfam" id="PF06985"/>
    </source>
</evidence>
<dbReference type="Proteomes" id="UP000646827">
    <property type="component" value="Unassembled WGS sequence"/>
</dbReference>
<protein>
    <recommendedName>
        <fullName evidence="1">Heterokaryon incompatibility domain-containing protein</fullName>
    </recommendedName>
</protein>
<keyword evidence="3" id="KW-1185">Reference proteome</keyword>
<comment type="caution">
    <text evidence="2">The sequence shown here is derived from an EMBL/GenBank/DDBJ whole genome shotgun (WGS) entry which is preliminary data.</text>
</comment>
<gene>
    <name evidence="2" type="ORF">INT45_004627</name>
</gene>
<sequence length="420" mass="48793">MLPKPNFMPSYLVRTSDMKVVKGSKVQEGYCTLTYSWNQSGEITKNEITGNMERTDQGKHKIIYPGKTVRKKPRGRKRIPGKVKFVTFEGLIQEICKDFDIKYIWYDQMCLDDKDEEQRKREIHQMYKIYKHGYCAIALVSELTTVAVPIAGGIAYQRICYGLLAKKDIGILCFGPYRRYKAICKASFSNSTKSESTREAKYIIPIQKFDLPSWTGAYGEHYRGYKTFFRNYTVTGRALQVTCRGMRNDQHHTEIPNLISIEDTRPPLPQQRPNGDCRWTLVISIQSSGSTKKKLVGIYRAGKRPTKLHIITREEISQILQNLSHFLPIKKENLQWIPESSQLSVTWFYFHQLVETLQYSAQYVLLTGICFTRSDSQLEARFPIIKKEGDYYKSIGMCRVDGGNHFFNDFTLEEQIFEIY</sequence>
<dbReference type="Pfam" id="PF06985">
    <property type="entry name" value="HET"/>
    <property type="match status" value="1"/>
</dbReference>
<dbReference type="AlphaFoldDB" id="A0A8H7S3X1"/>
<dbReference type="InterPro" id="IPR010730">
    <property type="entry name" value="HET"/>
</dbReference>
<dbReference type="PANTHER" id="PTHR33112:SF16">
    <property type="entry name" value="HETEROKARYON INCOMPATIBILITY DOMAIN-CONTAINING PROTEIN"/>
    <property type="match status" value="1"/>
</dbReference>
<feature type="domain" description="Heterokaryon incompatibility" evidence="1">
    <location>
        <begin position="30"/>
        <end position="142"/>
    </location>
</feature>
<dbReference type="OrthoDB" id="3553147at2759"/>
<organism evidence="2 3">
    <name type="scientific">Circinella minor</name>
    <dbReference type="NCBI Taxonomy" id="1195481"/>
    <lineage>
        <taxon>Eukaryota</taxon>
        <taxon>Fungi</taxon>
        <taxon>Fungi incertae sedis</taxon>
        <taxon>Mucoromycota</taxon>
        <taxon>Mucoromycotina</taxon>
        <taxon>Mucoromycetes</taxon>
        <taxon>Mucorales</taxon>
        <taxon>Lichtheimiaceae</taxon>
        <taxon>Circinella</taxon>
    </lineage>
</organism>
<evidence type="ECO:0000313" key="3">
    <source>
        <dbReference type="Proteomes" id="UP000646827"/>
    </source>
</evidence>
<evidence type="ECO:0000313" key="2">
    <source>
        <dbReference type="EMBL" id="KAG2221008.1"/>
    </source>
</evidence>
<accession>A0A8H7S3X1</accession>